<gene>
    <name evidence="1" type="ORF">QPL79_08395</name>
</gene>
<name>A0ABD4ZAQ2_9CREN</name>
<protein>
    <submittedName>
        <fullName evidence="1">Uncharacterized protein</fullName>
    </submittedName>
</protein>
<reference evidence="1 2" key="1">
    <citation type="submission" date="2023-05" db="EMBL/GenBank/DDBJ databases">
        <title>A new hyperthermophilic archaea 'Ignisphaera cupida' sp. nov. and description of the family 'Ignisphaeraceae' fam. nov.</title>
        <authorList>
            <person name="Podosokorskaya O.A."/>
            <person name="Elcheninov A.G."/>
            <person name="Klukina A."/>
            <person name="Merkel A.Y."/>
        </authorList>
    </citation>
    <scope>NUCLEOTIDE SEQUENCE [LARGE SCALE GENOMIC DNA]</scope>
    <source>
        <strain evidence="1 2">4213-co</strain>
    </source>
</reference>
<accession>A0ABD4ZAQ2</accession>
<sequence length="223" mass="26101">MYQYLYVDKNVVKKFPSNVYNFLWIPMILAHFPNCKPKDLYLIDCLFSDVCENPYTVVILLEKVSKKAKLVDEMPVEAKKILVRECSSLKAFQNLQKIAHDVASENYFMLQQLIDSLSEFSDVEIPYRVFLRTRKYVIPAEKVRQSTIRITCKMTRKLMENLCFIRKNVVTTPEIDAKPVYVLAYYSSNYVDGGFIVDKKILRRKALTRILKNFQSKLANIIT</sequence>
<proteinExistence type="predicted"/>
<evidence type="ECO:0000313" key="1">
    <source>
        <dbReference type="EMBL" id="MDK6029380.1"/>
    </source>
</evidence>
<comment type="caution">
    <text evidence="1">The sequence shown here is derived from an EMBL/GenBank/DDBJ whole genome shotgun (WGS) entry which is preliminary data.</text>
</comment>
<dbReference type="EMBL" id="JASNVW010000007">
    <property type="protein sequence ID" value="MDK6029380.1"/>
    <property type="molecule type" value="Genomic_DNA"/>
</dbReference>
<dbReference type="RefSeq" id="WP_285274365.1">
    <property type="nucleotide sequence ID" value="NZ_JASNVW010000007.1"/>
</dbReference>
<keyword evidence="2" id="KW-1185">Reference proteome</keyword>
<evidence type="ECO:0000313" key="2">
    <source>
        <dbReference type="Proteomes" id="UP001529235"/>
    </source>
</evidence>
<dbReference type="Proteomes" id="UP001529235">
    <property type="component" value="Unassembled WGS sequence"/>
</dbReference>
<dbReference type="AlphaFoldDB" id="A0ABD4ZAQ2"/>
<organism evidence="1 2">
    <name type="scientific">Ignisphaera cupida</name>
    <dbReference type="NCBI Taxonomy" id="3050454"/>
    <lineage>
        <taxon>Archaea</taxon>
        <taxon>Thermoproteota</taxon>
        <taxon>Thermoprotei</taxon>
        <taxon>Desulfurococcales</taxon>
        <taxon>Desulfurococcaceae</taxon>
        <taxon>Ignisphaera</taxon>
    </lineage>
</organism>